<dbReference type="GO" id="GO:0005654">
    <property type="term" value="C:nucleoplasm"/>
    <property type="evidence" value="ECO:0007669"/>
    <property type="project" value="TreeGrafter"/>
</dbReference>
<evidence type="ECO:0000313" key="5">
    <source>
        <dbReference type="Proteomes" id="UP000694388"/>
    </source>
</evidence>
<dbReference type="InterPro" id="IPR000504">
    <property type="entry name" value="RRM_dom"/>
</dbReference>
<dbReference type="GO" id="GO:0003723">
    <property type="term" value="F:RNA binding"/>
    <property type="evidence" value="ECO:0007669"/>
    <property type="project" value="InterPro"/>
</dbReference>
<dbReference type="InterPro" id="IPR035979">
    <property type="entry name" value="RBD_domain_sf"/>
</dbReference>
<proteinExistence type="predicted"/>
<dbReference type="FunFam" id="3.30.70.330:FF:000084">
    <property type="entry name" value="Serine/arginine-rich splicing factor 11 isoform 1"/>
    <property type="match status" value="1"/>
</dbReference>
<evidence type="ECO:0000313" key="4">
    <source>
        <dbReference type="Ensembl" id="ENSEBUP00000022820.1"/>
    </source>
</evidence>
<reference evidence="4" key="2">
    <citation type="submission" date="2025-09" db="UniProtKB">
        <authorList>
            <consortium name="Ensembl"/>
        </authorList>
    </citation>
    <scope>IDENTIFICATION</scope>
</reference>
<dbReference type="PANTHER" id="PTHR32343:SF22">
    <property type="entry name" value="LD29830P"/>
    <property type="match status" value="1"/>
</dbReference>
<evidence type="ECO:0000259" key="3">
    <source>
        <dbReference type="SMART" id="SM00360"/>
    </source>
</evidence>
<sequence length="344" mass="39251">SFRAMTDVIQVTNVAPAATTEQMKTLFGFLGKIDDVRMFPPDDSPLPVSSRVCFVKYQDIISVGVAQHLTNTVFIDRALIVVPYSEGKIPDESKALSLLAPASAVAGLLPTPNPLASVIPLAALGALHGTGGCLDPTLAALGIPQPALIGGTVDSCKLDEIRRSVYVGNLTPAVKNDSKEIEEAMKRVREAQSLISAAIDPGYRSRRRSRDRRRSPRRRSRTPHRRTRSPRRRSRDRERDRDRDRDRERDRDRDRDRVRRSPTPAKSRDKRREERGEKKRRSKTPPRSYSSLRRSRSASRCVCVCVCVFFIYIYIYIIYLLVYSFIYYLYIYIYVFSHVSRSER</sequence>
<keyword evidence="2" id="KW-0812">Transmembrane</keyword>
<dbReference type="OMA" id="MTVEDTH"/>
<feature type="region of interest" description="Disordered" evidence="1">
    <location>
        <begin position="196"/>
        <end position="291"/>
    </location>
</feature>
<feature type="compositionally biased region" description="Basic and acidic residues" evidence="1">
    <location>
        <begin position="235"/>
        <end position="259"/>
    </location>
</feature>
<protein>
    <submittedName>
        <fullName evidence="4">Serine and arginine rich splicing factor 11</fullName>
    </submittedName>
</protein>
<evidence type="ECO:0000256" key="1">
    <source>
        <dbReference type="SAM" id="MobiDB-lite"/>
    </source>
</evidence>
<keyword evidence="2" id="KW-0472">Membrane</keyword>
<dbReference type="InterPro" id="IPR012677">
    <property type="entry name" value="Nucleotide-bd_a/b_plait_sf"/>
</dbReference>
<dbReference type="Ensembl" id="ENSEBUT00000023396.1">
    <property type="protein sequence ID" value="ENSEBUP00000022820.1"/>
    <property type="gene ID" value="ENSEBUG00000014055.1"/>
</dbReference>
<feature type="domain" description="RRM" evidence="3">
    <location>
        <begin position="8"/>
        <end position="82"/>
    </location>
</feature>
<feature type="transmembrane region" description="Helical" evidence="2">
    <location>
        <begin position="309"/>
        <end position="335"/>
    </location>
</feature>
<dbReference type="SUPFAM" id="SSF54928">
    <property type="entry name" value="RNA-binding domain, RBD"/>
    <property type="match status" value="1"/>
</dbReference>
<dbReference type="PANTHER" id="PTHR32343">
    <property type="entry name" value="SERINE/ARGININE-RICH SPLICING FACTOR"/>
    <property type="match status" value="1"/>
</dbReference>
<accession>A0A8C4R1Q1</accession>
<dbReference type="Pfam" id="PF00076">
    <property type="entry name" value="RRM_1"/>
    <property type="match status" value="1"/>
</dbReference>
<evidence type="ECO:0000256" key="2">
    <source>
        <dbReference type="SAM" id="Phobius"/>
    </source>
</evidence>
<dbReference type="Proteomes" id="UP000694388">
    <property type="component" value="Unplaced"/>
</dbReference>
<dbReference type="GeneTree" id="ENSGT00730000110872"/>
<organism evidence="4 5">
    <name type="scientific">Eptatretus burgeri</name>
    <name type="common">Inshore hagfish</name>
    <dbReference type="NCBI Taxonomy" id="7764"/>
    <lineage>
        <taxon>Eukaryota</taxon>
        <taxon>Metazoa</taxon>
        <taxon>Chordata</taxon>
        <taxon>Craniata</taxon>
        <taxon>Vertebrata</taxon>
        <taxon>Cyclostomata</taxon>
        <taxon>Myxini</taxon>
        <taxon>Myxiniformes</taxon>
        <taxon>Myxinidae</taxon>
        <taxon>Eptatretinae</taxon>
        <taxon>Eptatretus</taxon>
    </lineage>
</organism>
<keyword evidence="5" id="KW-1185">Reference proteome</keyword>
<dbReference type="Gene3D" id="3.30.70.330">
    <property type="match status" value="1"/>
</dbReference>
<dbReference type="SMART" id="SM00360">
    <property type="entry name" value="RRM"/>
    <property type="match status" value="1"/>
</dbReference>
<keyword evidence="2" id="KW-1133">Transmembrane helix</keyword>
<dbReference type="AlphaFoldDB" id="A0A8C4R1Q1"/>
<name>A0A8C4R1Q1_EPTBU</name>
<reference evidence="4" key="1">
    <citation type="submission" date="2025-08" db="UniProtKB">
        <authorList>
            <consortium name="Ensembl"/>
        </authorList>
    </citation>
    <scope>IDENTIFICATION</scope>
</reference>
<feature type="compositionally biased region" description="Basic and acidic residues" evidence="1">
    <location>
        <begin position="266"/>
        <end position="277"/>
    </location>
</feature>
<feature type="compositionally biased region" description="Basic residues" evidence="1">
    <location>
        <begin position="204"/>
        <end position="234"/>
    </location>
</feature>